<dbReference type="EMBL" id="JAYMGO010000001">
    <property type="protein sequence ID" value="KAL1281759.1"/>
    <property type="molecule type" value="Genomic_DNA"/>
</dbReference>
<evidence type="ECO:0000313" key="2">
    <source>
        <dbReference type="Proteomes" id="UP001558613"/>
    </source>
</evidence>
<protein>
    <submittedName>
        <fullName evidence="1">Uncharacterized protein</fullName>
    </submittedName>
</protein>
<gene>
    <name evidence="1" type="ORF">QQF64_000562</name>
</gene>
<organism evidence="1 2">
    <name type="scientific">Cirrhinus molitorella</name>
    <name type="common">mud carp</name>
    <dbReference type="NCBI Taxonomy" id="172907"/>
    <lineage>
        <taxon>Eukaryota</taxon>
        <taxon>Metazoa</taxon>
        <taxon>Chordata</taxon>
        <taxon>Craniata</taxon>
        <taxon>Vertebrata</taxon>
        <taxon>Euteleostomi</taxon>
        <taxon>Actinopterygii</taxon>
        <taxon>Neopterygii</taxon>
        <taxon>Teleostei</taxon>
        <taxon>Ostariophysi</taxon>
        <taxon>Cypriniformes</taxon>
        <taxon>Cyprinidae</taxon>
        <taxon>Labeoninae</taxon>
        <taxon>Labeonini</taxon>
        <taxon>Cirrhinus</taxon>
    </lineage>
</organism>
<dbReference type="Proteomes" id="UP001558613">
    <property type="component" value="Unassembled WGS sequence"/>
</dbReference>
<name>A0ABR3NXI0_9TELE</name>
<sequence>MTCIALSCTPHLRHAYFNPPTLFKTREAFRTVGCRLMLGQSFTLTVQSYRYESLSTAQRETDQPLTLTSHHAERKPNVGLFLKM</sequence>
<reference evidence="1 2" key="1">
    <citation type="submission" date="2023-09" db="EMBL/GenBank/DDBJ databases">
        <authorList>
            <person name="Wang M."/>
        </authorList>
    </citation>
    <scope>NUCLEOTIDE SEQUENCE [LARGE SCALE GENOMIC DNA]</scope>
    <source>
        <strain evidence="1">GT-2023</strain>
        <tissue evidence="1">Liver</tissue>
    </source>
</reference>
<keyword evidence="2" id="KW-1185">Reference proteome</keyword>
<accession>A0ABR3NXI0</accession>
<comment type="caution">
    <text evidence="1">The sequence shown here is derived from an EMBL/GenBank/DDBJ whole genome shotgun (WGS) entry which is preliminary data.</text>
</comment>
<evidence type="ECO:0000313" key="1">
    <source>
        <dbReference type="EMBL" id="KAL1281759.1"/>
    </source>
</evidence>
<proteinExistence type="predicted"/>